<name>A0AAD4TXJ5_OVIAM</name>
<evidence type="ECO:0000313" key="3">
    <source>
        <dbReference type="Proteomes" id="UP001214576"/>
    </source>
</evidence>
<dbReference type="Proteomes" id="UP001214576">
    <property type="component" value="Unassembled WGS sequence"/>
</dbReference>
<protein>
    <submittedName>
        <fullName evidence="2">Uncharacterized protein</fullName>
    </submittedName>
</protein>
<feature type="region of interest" description="Disordered" evidence="1">
    <location>
        <begin position="1"/>
        <end position="22"/>
    </location>
</feature>
<feature type="compositionally biased region" description="Pro residues" evidence="1">
    <location>
        <begin position="150"/>
        <end position="176"/>
    </location>
</feature>
<dbReference type="EMBL" id="JAKZEL010000019">
    <property type="protein sequence ID" value="KAI4534601.1"/>
    <property type="molecule type" value="Genomic_DNA"/>
</dbReference>
<gene>
    <name evidence="2" type="ORF">MG293_015461</name>
</gene>
<dbReference type="AlphaFoldDB" id="A0AAD4TXJ5"/>
<sequence>MNTSCPDGREGKVGVRSNSAAGSGGLLAQFPFLRQKEARVAPSAAGAASLPAALGSSGLVGSTPAARFPFGAVLPLRGRLRGAELLLPPVLSLEDRRPGPVPRDSSQGPQGPAGPSPSGREAASQPRAQRCPARHTAPSSGLPAGVSPLKPLPPSAPLPPGSCRPGPWPALRPPAGPSAQQEKKVSTRPGRRPQLPFLQDQLYLLSKRQIDLVRQ</sequence>
<keyword evidence="3" id="KW-1185">Reference proteome</keyword>
<reference evidence="2" key="1">
    <citation type="submission" date="2022-03" db="EMBL/GenBank/DDBJ databases">
        <title>Genomic analyses of argali, domestic sheep and their hybrids provide insights into chromosomal evolution, heterosis and genetic basis of agronomic traits.</title>
        <authorList>
            <person name="Li M."/>
        </authorList>
    </citation>
    <scope>NUCLEOTIDE SEQUENCE</scope>
    <source>
        <strain evidence="2">CAU-MHL-2022a</strain>
        <tissue evidence="2">Skin</tissue>
    </source>
</reference>
<feature type="region of interest" description="Disordered" evidence="1">
    <location>
        <begin position="91"/>
        <end position="195"/>
    </location>
</feature>
<evidence type="ECO:0000256" key="1">
    <source>
        <dbReference type="SAM" id="MobiDB-lite"/>
    </source>
</evidence>
<accession>A0AAD4TXJ5</accession>
<evidence type="ECO:0000313" key="2">
    <source>
        <dbReference type="EMBL" id="KAI4534601.1"/>
    </source>
</evidence>
<organism evidence="2 3">
    <name type="scientific">Ovis ammon polii</name>
    <dbReference type="NCBI Taxonomy" id="230172"/>
    <lineage>
        <taxon>Eukaryota</taxon>
        <taxon>Metazoa</taxon>
        <taxon>Chordata</taxon>
        <taxon>Craniata</taxon>
        <taxon>Vertebrata</taxon>
        <taxon>Euteleostomi</taxon>
        <taxon>Mammalia</taxon>
        <taxon>Eutheria</taxon>
        <taxon>Laurasiatheria</taxon>
        <taxon>Artiodactyla</taxon>
        <taxon>Ruminantia</taxon>
        <taxon>Pecora</taxon>
        <taxon>Bovidae</taxon>
        <taxon>Caprinae</taxon>
        <taxon>Ovis</taxon>
    </lineage>
</organism>
<comment type="caution">
    <text evidence="2">The sequence shown here is derived from an EMBL/GenBank/DDBJ whole genome shotgun (WGS) entry which is preliminary data.</text>
</comment>
<proteinExistence type="predicted"/>